<feature type="chain" id="PRO_5002160918" description="Membrane-associated protein" evidence="3">
    <location>
        <begin position="21"/>
        <end position="344"/>
    </location>
</feature>
<feature type="transmembrane region" description="Helical" evidence="2">
    <location>
        <begin position="168"/>
        <end position="190"/>
    </location>
</feature>
<feature type="region of interest" description="Disordered" evidence="1">
    <location>
        <begin position="315"/>
        <end position="344"/>
    </location>
</feature>
<dbReference type="HOGENOM" id="CLU_806905_0_0_1"/>
<feature type="region of interest" description="Disordered" evidence="1">
    <location>
        <begin position="236"/>
        <end position="285"/>
    </location>
</feature>
<gene>
    <name evidence="4" type="ORF">M408DRAFT_332748</name>
</gene>
<evidence type="ECO:0000313" key="4">
    <source>
        <dbReference type="EMBL" id="KIM22805.1"/>
    </source>
</evidence>
<feature type="compositionally biased region" description="Polar residues" evidence="1">
    <location>
        <begin position="265"/>
        <end position="284"/>
    </location>
</feature>
<keyword evidence="5" id="KW-1185">Reference proteome</keyword>
<dbReference type="EMBL" id="KN824348">
    <property type="protein sequence ID" value="KIM22805.1"/>
    <property type="molecule type" value="Genomic_DNA"/>
</dbReference>
<reference evidence="4 5" key="1">
    <citation type="submission" date="2014-04" db="EMBL/GenBank/DDBJ databases">
        <authorList>
            <consortium name="DOE Joint Genome Institute"/>
            <person name="Kuo A."/>
            <person name="Zuccaro A."/>
            <person name="Kohler A."/>
            <person name="Nagy L.G."/>
            <person name="Floudas D."/>
            <person name="Copeland A."/>
            <person name="Barry K.W."/>
            <person name="Cichocki N."/>
            <person name="Veneault-Fourrey C."/>
            <person name="LaButti K."/>
            <person name="Lindquist E.A."/>
            <person name="Lipzen A."/>
            <person name="Lundell T."/>
            <person name="Morin E."/>
            <person name="Murat C."/>
            <person name="Sun H."/>
            <person name="Tunlid A."/>
            <person name="Henrissat B."/>
            <person name="Grigoriev I.V."/>
            <person name="Hibbett D.S."/>
            <person name="Martin F."/>
            <person name="Nordberg H.P."/>
            <person name="Cantor M.N."/>
            <person name="Hua S.X."/>
        </authorList>
    </citation>
    <scope>NUCLEOTIDE SEQUENCE [LARGE SCALE GENOMIC DNA]</scope>
    <source>
        <strain evidence="4 5">MAFF 305830</strain>
    </source>
</reference>
<evidence type="ECO:0000256" key="3">
    <source>
        <dbReference type="SAM" id="SignalP"/>
    </source>
</evidence>
<dbReference type="AlphaFoldDB" id="A0A0C3ADT2"/>
<accession>A0A0C3ADT2</accession>
<proteinExistence type="predicted"/>
<keyword evidence="2" id="KW-0812">Transmembrane</keyword>
<evidence type="ECO:0000313" key="5">
    <source>
        <dbReference type="Proteomes" id="UP000054097"/>
    </source>
</evidence>
<feature type="signal peptide" evidence="3">
    <location>
        <begin position="1"/>
        <end position="20"/>
    </location>
</feature>
<protein>
    <recommendedName>
        <fullName evidence="6">Membrane-associated protein</fullName>
    </recommendedName>
</protein>
<keyword evidence="2" id="KW-1133">Transmembrane helix</keyword>
<dbReference type="OrthoDB" id="3004867at2759"/>
<sequence>MLSRILHIIALLVILPCVASQMLTNITIDDSDPMISYSGSWSTQYNSDIAYGGSYHSSNDSSASATLTFDGVAVYVLAPRFPDSVSIWIQLDGGIPSLLEMGIRYGMTTSTNVSTALWGVSGLSDTRHVLVVTGQTPSFITDGFIYTTQTKDATSSSSTGTHLSPTTLAVSVSLSVTFCFSLIIFIVIMIRRRRTAFAHLEVAPFPSVDDVQTTATPGIEATMTTHENTHAAILTPGLPPLHSDTTNEMLPSAERTNRTPPMSGGSDNLTSPAATSKSRFTGSHIQRRWSDQSLAHARHLHLQRALLAVADSQVEAAEPPPSYYLRTSSIVGGDQTEDSPSVPR</sequence>
<dbReference type="Gene3D" id="2.60.120.260">
    <property type="entry name" value="Galactose-binding domain-like"/>
    <property type="match status" value="1"/>
</dbReference>
<keyword evidence="3" id="KW-0732">Signal</keyword>
<organism evidence="4 5">
    <name type="scientific">Serendipita vermifera MAFF 305830</name>
    <dbReference type="NCBI Taxonomy" id="933852"/>
    <lineage>
        <taxon>Eukaryota</taxon>
        <taxon>Fungi</taxon>
        <taxon>Dikarya</taxon>
        <taxon>Basidiomycota</taxon>
        <taxon>Agaricomycotina</taxon>
        <taxon>Agaricomycetes</taxon>
        <taxon>Sebacinales</taxon>
        <taxon>Serendipitaceae</taxon>
        <taxon>Serendipita</taxon>
    </lineage>
</organism>
<name>A0A0C3ADT2_SERVB</name>
<keyword evidence="2" id="KW-0472">Membrane</keyword>
<evidence type="ECO:0000256" key="1">
    <source>
        <dbReference type="SAM" id="MobiDB-lite"/>
    </source>
</evidence>
<evidence type="ECO:0000256" key="2">
    <source>
        <dbReference type="SAM" id="Phobius"/>
    </source>
</evidence>
<reference evidence="5" key="2">
    <citation type="submission" date="2015-01" db="EMBL/GenBank/DDBJ databases">
        <title>Evolutionary Origins and Diversification of the Mycorrhizal Mutualists.</title>
        <authorList>
            <consortium name="DOE Joint Genome Institute"/>
            <consortium name="Mycorrhizal Genomics Consortium"/>
            <person name="Kohler A."/>
            <person name="Kuo A."/>
            <person name="Nagy L.G."/>
            <person name="Floudas D."/>
            <person name="Copeland A."/>
            <person name="Barry K.W."/>
            <person name="Cichocki N."/>
            <person name="Veneault-Fourrey C."/>
            <person name="LaButti K."/>
            <person name="Lindquist E.A."/>
            <person name="Lipzen A."/>
            <person name="Lundell T."/>
            <person name="Morin E."/>
            <person name="Murat C."/>
            <person name="Riley R."/>
            <person name="Ohm R."/>
            <person name="Sun H."/>
            <person name="Tunlid A."/>
            <person name="Henrissat B."/>
            <person name="Grigoriev I.V."/>
            <person name="Hibbett D.S."/>
            <person name="Martin F."/>
        </authorList>
    </citation>
    <scope>NUCLEOTIDE SEQUENCE [LARGE SCALE GENOMIC DNA]</scope>
    <source>
        <strain evidence="5">MAFF 305830</strain>
    </source>
</reference>
<evidence type="ECO:0008006" key="6">
    <source>
        <dbReference type="Google" id="ProtNLM"/>
    </source>
</evidence>
<dbReference type="Proteomes" id="UP000054097">
    <property type="component" value="Unassembled WGS sequence"/>
</dbReference>